<dbReference type="GO" id="GO:0005737">
    <property type="term" value="C:cytoplasm"/>
    <property type="evidence" value="ECO:0007669"/>
    <property type="project" value="TreeGrafter"/>
</dbReference>
<feature type="compositionally biased region" description="Low complexity" evidence="1">
    <location>
        <begin position="416"/>
        <end position="427"/>
    </location>
</feature>
<comment type="caution">
    <text evidence="3">The sequence shown here is derived from an EMBL/GenBank/DDBJ whole genome shotgun (WGS) entry which is preliminary data.</text>
</comment>
<gene>
    <name evidence="3" type="ORF">D9757_000303</name>
</gene>
<dbReference type="Pfam" id="PF16561">
    <property type="entry name" value="AMPK1_CBM"/>
    <property type="match status" value="1"/>
</dbReference>
<accession>A0A8H5MHG6</accession>
<protein>
    <recommendedName>
        <fullName evidence="2">AMP-activated protein kinase glycogen-binding domain-containing protein</fullName>
    </recommendedName>
</protein>
<sequence>MSEKPYSEPNSVTVTGTFDQWAKSLRLVKEEDGYRGKIEVKWGEKILYKYIVDGEWVPDIQQPTEVDSAGNTNNVFIAPTKPARASHANGNGIINESKPTLESTPGEPEIAQGTSSRTLPQLVSDLATTIAATDGTSSAFNYLVSGVGAAIHGVIGIDPINPDQLSIKSPISPVPPTPYGGTPVVEDSNPTSVSAKPESAVEEKVTSEISVSDKTEISDKAELAANPSIEPSTHTPVTPAALPPSGQSPSLVDSSSSSADIVSAPNVEASTHIPIAVPVKSAVSVDTLLTASASELTPPSAAVEIAVDKSSESTAEPSVAEKPAQEVLAVQETETNKDMSSGTASAEPSATLPVVVPIPNGTSNAESVTEAPKANGVSNMAAVAASAPVEQTTLATPTEAPRTSDDSVSIPKDRSATPTPSVPSTPSGKRDSRVFPSSSSITSSPASSRFGTASSRSKRRSFFGKVKHVFSHHKGKEEEGS</sequence>
<dbReference type="PANTHER" id="PTHR10343:SF94">
    <property type="entry name" value="MDG1P"/>
    <property type="match status" value="1"/>
</dbReference>
<feature type="region of interest" description="Disordered" evidence="1">
    <location>
        <begin position="388"/>
        <end position="461"/>
    </location>
</feature>
<feature type="compositionally biased region" description="Basic and acidic residues" evidence="1">
    <location>
        <begin position="199"/>
        <end position="222"/>
    </location>
</feature>
<feature type="compositionally biased region" description="Low complexity" evidence="1">
    <location>
        <begin position="437"/>
        <end position="448"/>
    </location>
</feature>
<dbReference type="EMBL" id="JAACJN010000001">
    <property type="protein sequence ID" value="KAF5393711.1"/>
    <property type="molecule type" value="Genomic_DNA"/>
</dbReference>
<dbReference type="InterPro" id="IPR013783">
    <property type="entry name" value="Ig-like_fold"/>
</dbReference>
<reference evidence="3 4" key="1">
    <citation type="journal article" date="2020" name="ISME J.">
        <title>Uncovering the hidden diversity of litter-decomposition mechanisms in mushroom-forming fungi.</title>
        <authorList>
            <person name="Floudas D."/>
            <person name="Bentzer J."/>
            <person name="Ahren D."/>
            <person name="Johansson T."/>
            <person name="Persson P."/>
            <person name="Tunlid A."/>
        </authorList>
    </citation>
    <scope>NUCLEOTIDE SEQUENCE [LARGE SCALE GENOMIC DNA]</scope>
    <source>
        <strain evidence="3 4">CBS 406.79</strain>
    </source>
</reference>
<dbReference type="GO" id="GO:0007165">
    <property type="term" value="P:signal transduction"/>
    <property type="evidence" value="ECO:0007669"/>
    <property type="project" value="TreeGrafter"/>
</dbReference>
<dbReference type="PANTHER" id="PTHR10343">
    <property type="entry name" value="5'-AMP-ACTIVATED PROTEIN KINASE , BETA SUBUNIT"/>
    <property type="match status" value="1"/>
</dbReference>
<dbReference type="Proteomes" id="UP000518752">
    <property type="component" value="Unassembled WGS sequence"/>
</dbReference>
<keyword evidence="4" id="KW-1185">Reference proteome</keyword>
<feature type="compositionally biased region" description="Polar residues" evidence="1">
    <location>
        <begin position="338"/>
        <end position="348"/>
    </location>
</feature>
<feature type="region of interest" description="Disordered" evidence="1">
    <location>
        <begin position="96"/>
        <end position="116"/>
    </location>
</feature>
<dbReference type="InterPro" id="IPR032640">
    <property type="entry name" value="AMPK1_CBM"/>
</dbReference>
<dbReference type="GO" id="GO:0005634">
    <property type="term" value="C:nucleus"/>
    <property type="evidence" value="ECO:0007669"/>
    <property type="project" value="TreeGrafter"/>
</dbReference>
<feature type="region of interest" description="Disordered" evidence="1">
    <location>
        <begin position="168"/>
        <end position="258"/>
    </location>
</feature>
<dbReference type="CDD" id="cd02859">
    <property type="entry name" value="E_set_AMPKbeta_like_N"/>
    <property type="match status" value="1"/>
</dbReference>
<dbReference type="InterPro" id="IPR050827">
    <property type="entry name" value="CRP1_MDG1_kinase"/>
</dbReference>
<feature type="compositionally biased region" description="Low complexity" evidence="1">
    <location>
        <begin position="248"/>
        <end position="258"/>
    </location>
</feature>
<name>A0A8H5MHG6_9AGAR</name>
<organism evidence="3 4">
    <name type="scientific">Collybiopsis confluens</name>
    <dbReference type="NCBI Taxonomy" id="2823264"/>
    <lineage>
        <taxon>Eukaryota</taxon>
        <taxon>Fungi</taxon>
        <taxon>Dikarya</taxon>
        <taxon>Basidiomycota</taxon>
        <taxon>Agaricomycotina</taxon>
        <taxon>Agaricomycetes</taxon>
        <taxon>Agaricomycetidae</taxon>
        <taxon>Agaricales</taxon>
        <taxon>Marasmiineae</taxon>
        <taxon>Omphalotaceae</taxon>
        <taxon>Collybiopsis</taxon>
    </lineage>
</organism>
<dbReference type="GO" id="GO:0031588">
    <property type="term" value="C:nucleotide-activated protein kinase complex"/>
    <property type="evidence" value="ECO:0007669"/>
    <property type="project" value="TreeGrafter"/>
</dbReference>
<dbReference type="GO" id="GO:0019901">
    <property type="term" value="F:protein kinase binding"/>
    <property type="evidence" value="ECO:0007669"/>
    <property type="project" value="TreeGrafter"/>
</dbReference>
<dbReference type="AlphaFoldDB" id="A0A8H5MHG6"/>
<evidence type="ECO:0000256" key="1">
    <source>
        <dbReference type="SAM" id="MobiDB-lite"/>
    </source>
</evidence>
<dbReference type="OrthoDB" id="5873279at2759"/>
<feature type="domain" description="AMP-activated protein kinase glycogen-binding" evidence="2">
    <location>
        <begin position="10"/>
        <end position="76"/>
    </location>
</feature>
<evidence type="ECO:0000259" key="2">
    <source>
        <dbReference type="Pfam" id="PF16561"/>
    </source>
</evidence>
<dbReference type="InterPro" id="IPR014756">
    <property type="entry name" value="Ig_E-set"/>
</dbReference>
<feature type="region of interest" description="Disordered" evidence="1">
    <location>
        <begin position="307"/>
        <end position="370"/>
    </location>
</feature>
<proteinExistence type="predicted"/>
<dbReference type="Gene3D" id="2.60.40.10">
    <property type="entry name" value="Immunoglobulins"/>
    <property type="match status" value="1"/>
</dbReference>
<evidence type="ECO:0000313" key="4">
    <source>
        <dbReference type="Proteomes" id="UP000518752"/>
    </source>
</evidence>
<dbReference type="SUPFAM" id="SSF81296">
    <property type="entry name" value="E set domains"/>
    <property type="match status" value="1"/>
</dbReference>
<evidence type="ECO:0000313" key="3">
    <source>
        <dbReference type="EMBL" id="KAF5393711.1"/>
    </source>
</evidence>